<dbReference type="InterPro" id="IPR029063">
    <property type="entry name" value="SAM-dependent_MTases_sf"/>
</dbReference>
<protein>
    <submittedName>
        <fullName evidence="2">Nucleotide-diphospho-sugar transferases</fullName>
    </submittedName>
</protein>
<evidence type="ECO:0000259" key="1">
    <source>
        <dbReference type="Pfam" id="PF00535"/>
    </source>
</evidence>
<reference evidence="2 3" key="1">
    <citation type="submission" date="2019-03" db="EMBL/GenBank/DDBJ databases">
        <authorList>
            <person name="Nijsse B."/>
        </authorList>
    </citation>
    <scope>NUCLEOTIDE SEQUENCE [LARGE SCALE GENOMIC DNA]</scope>
    <source>
        <strain evidence="2">Desulfoluna butyratoxydans MSL71</strain>
    </source>
</reference>
<dbReference type="SUPFAM" id="SSF53335">
    <property type="entry name" value="S-adenosyl-L-methionine-dependent methyltransferases"/>
    <property type="match status" value="1"/>
</dbReference>
<dbReference type="PANTHER" id="PTHR43685:SF2">
    <property type="entry name" value="GLYCOSYLTRANSFERASE 2-LIKE DOMAIN-CONTAINING PROTEIN"/>
    <property type="match status" value="1"/>
</dbReference>
<dbReference type="SUPFAM" id="SSF53448">
    <property type="entry name" value="Nucleotide-diphospho-sugar transferases"/>
    <property type="match status" value="1"/>
</dbReference>
<dbReference type="AlphaFoldDB" id="A0A4U8YUN5"/>
<dbReference type="Gene3D" id="3.90.550.10">
    <property type="entry name" value="Spore Coat Polysaccharide Biosynthesis Protein SpsA, Chain A"/>
    <property type="match status" value="1"/>
</dbReference>
<dbReference type="InterPro" id="IPR050834">
    <property type="entry name" value="Glycosyltransf_2"/>
</dbReference>
<sequence>MGFVESLLDQSWNDFHLILVDDGSTDGTKEMVSERIKKLTVITGSGSWWWAGCLQKGFEWLKKKNIPGDDTVLIINDDVHIEPDFLEKGISVLHGSKRSILLAQSQSTPGAPSFETGIHVNTKKFTFDIASAPEKINCLSTRGLFLRWKDFQEIGDFHPIILPHYWSDYEFTMRAHRKGYALITSPSVSLVPMLHDTGRQGLDYSGNYACFLKSVFSIKTIMHPLYTASFVLLTSPLKWLPLNLMRVACKTVLINLKYPLTKLRAMLLSMRIKKISKKASCGYRVIIGANTTRYPGWIATDYPELDITNPKQINNYFPKDSVEVFLAEHVFEHLNIKQLTMALNNCKAHLSKGGHIRIAVPDGFHPDEEYINQVRPGGWGVGSSDHKALYNYKTLTGILEKVGFQVQLLEWFDEKAKFHFVDWKRESGFVKRSSRYDERNRNRTLAYTSLIVDAVKP</sequence>
<evidence type="ECO:0000313" key="2">
    <source>
        <dbReference type="EMBL" id="VFQ47297.1"/>
    </source>
</evidence>
<dbReference type="GO" id="GO:0016740">
    <property type="term" value="F:transferase activity"/>
    <property type="evidence" value="ECO:0007669"/>
    <property type="project" value="UniProtKB-KW"/>
</dbReference>
<organism evidence="2 3">
    <name type="scientific">Desulfoluna butyratoxydans</name>
    <dbReference type="NCBI Taxonomy" id="231438"/>
    <lineage>
        <taxon>Bacteria</taxon>
        <taxon>Pseudomonadati</taxon>
        <taxon>Thermodesulfobacteriota</taxon>
        <taxon>Desulfobacteria</taxon>
        <taxon>Desulfobacterales</taxon>
        <taxon>Desulfolunaceae</taxon>
        <taxon>Desulfoluna</taxon>
    </lineage>
</organism>
<evidence type="ECO:0000313" key="3">
    <source>
        <dbReference type="Proteomes" id="UP000507962"/>
    </source>
</evidence>
<dbReference type="EMBL" id="CAADHO010000015">
    <property type="protein sequence ID" value="VFQ47297.1"/>
    <property type="molecule type" value="Genomic_DNA"/>
</dbReference>
<dbReference type="Proteomes" id="UP000507962">
    <property type="component" value="Unassembled WGS sequence"/>
</dbReference>
<dbReference type="InterPro" id="IPR029044">
    <property type="entry name" value="Nucleotide-diphossugar_trans"/>
</dbReference>
<accession>A0A4U8YUN5</accession>
<gene>
    <name evidence="2" type="ORF">MSL71_49920</name>
</gene>
<keyword evidence="3" id="KW-1185">Reference proteome</keyword>
<proteinExistence type="predicted"/>
<feature type="domain" description="Glycosyltransferase 2-like" evidence="1">
    <location>
        <begin position="4"/>
        <end position="117"/>
    </location>
</feature>
<name>A0A4U8YUN5_9BACT</name>
<dbReference type="InterPro" id="IPR001173">
    <property type="entry name" value="Glyco_trans_2-like"/>
</dbReference>
<dbReference type="Gene3D" id="3.40.50.150">
    <property type="entry name" value="Vaccinia Virus protein VP39"/>
    <property type="match status" value="1"/>
</dbReference>
<dbReference type="PANTHER" id="PTHR43685">
    <property type="entry name" value="GLYCOSYLTRANSFERASE"/>
    <property type="match status" value="1"/>
</dbReference>
<keyword evidence="2" id="KW-0808">Transferase</keyword>
<dbReference type="Pfam" id="PF00535">
    <property type="entry name" value="Glycos_transf_2"/>
    <property type="match status" value="1"/>
</dbReference>